<feature type="region of interest" description="Disordered" evidence="8">
    <location>
        <begin position="643"/>
        <end position="663"/>
    </location>
</feature>
<evidence type="ECO:0000256" key="2">
    <source>
        <dbReference type="ARBA" id="ARBA00004186"/>
    </source>
</evidence>
<proteinExistence type="inferred from homology"/>
<feature type="compositionally biased region" description="Basic and acidic residues" evidence="8">
    <location>
        <begin position="700"/>
        <end position="766"/>
    </location>
</feature>
<evidence type="ECO:0000259" key="9">
    <source>
        <dbReference type="Pfam" id="PF03941"/>
    </source>
</evidence>
<dbReference type="eggNOG" id="ENOG502S0AD">
    <property type="taxonomic scope" value="Eukaryota"/>
</dbReference>
<keyword evidence="5" id="KW-0159">Chromosome partition</keyword>
<protein>
    <recommendedName>
        <fullName evidence="9">Inner centromere protein ARK-binding domain-containing protein</fullName>
    </recommendedName>
</protein>
<name>A0A177AHG0_9PEZI</name>
<dbReference type="Pfam" id="PF03941">
    <property type="entry name" value="INCENP_ARK-bind"/>
    <property type="match status" value="1"/>
</dbReference>
<feature type="region of interest" description="Disordered" evidence="8">
    <location>
        <begin position="234"/>
        <end position="468"/>
    </location>
</feature>
<accession>A0A177AHG0</accession>
<feature type="compositionally biased region" description="Basic and acidic residues" evidence="8">
    <location>
        <begin position="979"/>
        <end position="999"/>
    </location>
</feature>
<dbReference type="VEuPathDB" id="FungiDB:GMDG_03279"/>
<feature type="compositionally biased region" description="Polar residues" evidence="8">
    <location>
        <begin position="152"/>
        <end position="190"/>
    </location>
</feature>
<dbReference type="PANTHER" id="PTHR13142">
    <property type="entry name" value="INNER CENTROMERE PROTEIN"/>
    <property type="match status" value="1"/>
</dbReference>
<feature type="compositionally biased region" description="Low complexity" evidence="8">
    <location>
        <begin position="900"/>
        <end position="915"/>
    </location>
</feature>
<dbReference type="EMBL" id="KV441389">
    <property type="protein sequence ID" value="OAF61535.1"/>
    <property type="molecule type" value="Genomic_DNA"/>
</dbReference>
<feature type="compositionally biased region" description="Basic and acidic residues" evidence="8">
    <location>
        <begin position="1050"/>
        <end position="1059"/>
    </location>
</feature>
<keyword evidence="4" id="KW-0963">Cytoplasm</keyword>
<dbReference type="RefSeq" id="XP_024326810.1">
    <property type="nucleotide sequence ID" value="XM_024465880.1"/>
</dbReference>
<evidence type="ECO:0000256" key="1">
    <source>
        <dbReference type="ARBA" id="ARBA00004123"/>
    </source>
</evidence>
<comment type="subcellular location">
    <subcellularLocation>
        <location evidence="2">Cytoplasm</location>
        <location evidence="2">Cytoskeleton</location>
        <location evidence="2">Spindle</location>
    </subcellularLocation>
    <subcellularLocation>
        <location evidence="1">Nucleus</location>
    </subcellularLocation>
</comment>
<evidence type="ECO:0000256" key="5">
    <source>
        <dbReference type="ARBA" id="ARBA00022829"/>
    </source>
</evidence>
<evidence type="ECO:0000256" key="8">
    <source>
        <dbReference type="SAM" id="MobiDB-lite"/>
    </source>
</evidence>
<feature type="region of interest" description="Disordered" evidence="8">
    <location>
        <begin position="484"/>
        <end position="573"/>
    </location>
</feature>
<dbReference type="GO" id="GO:0007059">
    <property type="term" value="P:chromosome segregation"/>
    <property type="evidence" value="ECO:0007669"/>
    <property type="project" value="UniProtKB-KW"/>
</dbReference>
<dbReference type="OrthoDB" id="6123at2759"/>
<feature type="compositionally biased region" description="Low complexity" evidence="8">
    <location>
        <begin position="1160"/>
        <end position="1171"/>
    </location>
</feature>
<feature type="compositionally biased region" description="Low complexity" evidence="8">
    <location>
        <begin position="809"/>
        <end position="821"/>
    </location>
</feature>
<dbReference type="GO" id="GO:0005634">
    <property type="term" value="C:nucleus"/>
    <property type="evidence" value="ECO:0007669"/>
    <property type="project" value="UniProtKB-SubCell"/>
</dbReference>
<dbReference type="GeneID" id="36285296"/>
<feature type="region of interest" description="Disordered" evidence="8">
    <location>
        <begin position="152"/>
        <end position="219"/>
    </location>
</feature>
<feature type="compositionally biased region" description="Acidic residues" evidence="8">
    <location>
        <begin position="356"/>
        <end position="370"/>
    </location>
</feature>
<feature type="compositionally biased region" description="Basic and acidic residues" evidence="8">
    <location>
        <begin position="534"/>
        <end position="543"/>
    </location>
</feature>
<gene>
    <name evidence="10" type="ORF">VC83_02213</name>
</gene>
<comment type="similarity">
    <text evidence="3">Belongs to the INCENP family.</text>
</comment>
<feature type="compositionally biased region" description="Basic and acidic residues" evidence="8">
    <location>
        <begin position="206"/>
        <end position="219"/>
    </location>
</feature>
<keyword evidence="7" id="KW-0539">Nucleus</keyword>
<feature type="domain" description="Inner centromere protein ARK-binding" evidence="9">
    <location>
        <begin position="1183"/>
        <end position="1238"/>
    </location>
</feature>
<evidence type="ECO:0000256" key="6">
    <source>
        <dbReference type="ARBA" id="ARBA00023212"/>
    </source>
</evidence>
<feature type="compositionally biased region" description="Polar residues" evidence="8">
    <location>
        <begin position="1118"/>
        <end position="1135"/>
    </location>
</feature>
<evidence type="ECO:0000313" key="10">
    <source>
        <dbReference type="EMBL" id="OAF61535.1"/>
    </source>
</evidence>
<dbReference type="InterPro" id="IPR005635">
    <property type="entry name" value="Inner_centromere_prot_ARK-bd"/>
</dbReference>
<feature type="compositionally biased region" description="Low complexity" evidence="8">
    <location>
        <begin position="371"/>
        <end position="381"/>
    </location>
</feature>
<evidence type="ECO:0000256" key="7">
    <source>
        <dbReference type="ARBA" id="ARBA00023242"/>
    </source>
</evidence>
<keyword evidence="6" id="KW-0206">Cytoskeleton</keyword>
<feature type="compositionally biased region" description="Basic and acidic residues" evidence="8">
    <location>
        <begin position="947"/>
        <end position="966"/>
    </location>
</feature>
<dbReference type="GO" id="GO:0005819">
    <property type="term" value="C:spindle"/>
    <property type="evidence" value="ECO:0007669"/>
    <property type="project" value="UniProtKB-SubCell"/>
</dbReference>
<evidence type="ECO:0000256" key="4">
    <source>
        <dbReference type="ARBA" id="ARBA00022490"/>
    </source>
</evidence>
<feature type="compositionally biased region" description="Low complexity" evidence="8">
    <location>
        <begin position="767"/>
        <end position="777"/>
    </location>
</feature>
<dbReference type="PANTHER" id="PTHR13142:SF1">
    <property type="entry name" value="INNER CENTROMERE PROTEIN"/>
    <property type="match status" value="1"/>
</dbReference>
<evidence type="ECO:0000256" key="3">
    <source>
        <dbReference type="ARBA" id="ARBA00010042"/>
    </source>
</evidence>
<feature type="compositionally biased region" description="Polar residues" evidence="8">
    <location>
        <begin position="384"/>
        <end position="402"/>
    </location>
</feature>
<feature type="compositionally biased region" description="Polar residues" evidence="8">
    <location>
        <begin position="853"/>
        <end position="863"/>
    </location>
</feature>
<feature type="compositionally biased region" description="Polar residues" evidence="8">
    <location>
        <begin position="297"/>
        <end position="313"/>
    </location>
</feature>
<feature type="compositionally biased region" description="Basic and acidic residues" evidence="8">
    <location>
        <begin position="921"/>
        <end position="940"/>
    </location>
</feature>
<dbReference type="Proteomes" id="UP000077154">
    <property type="component" value="Unassembled WGS sequence"/>
</dbReference>
<sequence length="1288" mass="142009">MATGRLATRLQVGSAAWVAEERSSAVQIADAEVEEFTFSARNELDWLNEHMAEIFNENQMNVTEMFKTPGKLRGKTPRTARKRNPLEVRAPLSDIFSASPRQNGNGSPLRQVYERQAPKFKVAEDVLVPQADFAMPPKPARAGNNIFQDSGYHGSQSTQAASMVFETQESTQEATQPFTQPFTQPCNPSRTPAKADLLSEVDDVQSEERRTTEGSYEYAKEEQTMQMAMEKVVADTAPVTKQPLEVDFDSPEQIRPASPEPKSPETAAPAPLEKELPQLPGTEQKETEVFDEAATPSGGSSPVSQIVRKSSLSFAALPAREPLTTKKSMGNRPSHLEQNRTSYYGKGNDDRGFGNEDGDDDEMDVDDVEPAAEPASTAARAFNKTYTQRLQDQISMLGQSKPNAPRPSKSIPNIAAMAAQQQESRPAESPSRTERAFNAPGAFPEDEDSWIGPPTTAAPSKPFSPRPALTKSYTTEVMEDIRGKESIGGHEFNVPKQREIRQPSPLREVAQYRPNGLFGHAKSQSTSVIRSPNKAHDDNELLKKTISVSNPNPGGEQSPPKSPTRSYRESPLKAAKDKLSSILKTSKGLFASSAAASADAMASTLSPPPGRMTCQASKSIADLMESTHAPSIYPSLKTQLSSQSLIPESPSKKATVRKAKEKEVRDAEVMVQQLNKLDREREKEAEKARLFIQQERERVAAMERKVAAQKEQKEQERRAAAQKEEERRLAAQKEEDRRITAQQEQERLAAIQKEEERKAFEREALAREAPAPRATRTSPRKTKAQLEAEGKAAAATAEYADENVEMTESSSIPQSLSRSQIGRPKEPVKRTLRPTAKQPPTNSRGAPVVIRVNTGSRPFQPSNAALAASLGDSLPPAAPQPVAGPSRAKQPVRGLHPKASVDSLKSVSSSTTTKVKALEAAARKREQDEREAQRKRDAKAELTSQLESKRNAQRALEKKQELEKAKLNRPPPPPARPNPHAERDKPLPTTHRVEPEPVHRMNPTMQRPQEESRMNTLQNTTKAPPKRPMPADEAQSRPAMPRNGPSYHQNDSKRRKTEDEFLDDAMETQPRGAMAPPIRQSTIRHKDVPMKSLFPTGYSAAPSSHSTVHNAPHAIPQHMQSKPTRPMDMTQTSKAPINFAPNPAHKTPARPLGPGHPNGKSTSKPSAKSSPRYINGENIDLPEIHTDSEDENSDAGGDFAVPEWANSPNLAAGIMAQEGCDPTSVFGAPGELRMEEVFRNKERWGKFRQRTSSANWSGTDRLTEEEIQRDLVARERLRREGGWTYGMS</sequence>
<organism evidence="10">
    <name type="scientific">Pseudogymnoascus destructans</name>
    <dbReference type="NCBI Taxonomy" id="655981"/>
    <lineage>
        <taxon>Eukaryota</taxon>
        <taxon>Fungi</taxon>
        <taxon>Dikarya</taxon>
        <taxon>Ascomycota</taxon>
        <taxon>Pezizomycotina</taxon>
        <taxon>Leotiomycetes</taxon>
        <taxon>Thelebolales</taxon>
        <taxon>Thelebolaceae</taxon>
        <taxon>Pseudogymnoascus</taxon>
    </lineage>
</organism>
<reference evidence="10" key="1">
    <citation type="submission" date="2016-03" db="EMBL/GenBank/DDBJ databases">
        <title>Updated assembly of Pseudogymnoascus destructans, the fungus causing white-nose syndrome of bats.</title>
        <authorList>
            <person name="Palmer J.M."/>
            <person name="Drees K.P."/>
            <person name="Foster J.T."/>
            <person name="Lindner D.L."/>
        </authorList>
    </citation>
    <scope>NUCLEOTIDE SEQUENCE [LARGE SCALE GENOMIC DNA]</scope>
    <source>
        <strain evidence="10">20631-21</strain>
    </source>
</reference>
<feature type="region of interest" description="Disordered" evidence="8">
    <location>
        <begin position="700"/>
        <end position="1204"/>
    </location>
</feature>